<keyword evidence="4" id="KW-1185">Reference proteome</keyword>
<sequence length="272" mass="30362">MKKLIFTMIYTIPVVLLVVALGNNFTSNSNTFLGPQTKQDSYTNKDSSSSKEAAITKESTKNQDNLSDNKVSQNKNNSTNKEKNKSNATSKIKIPKECDTITNILLVCTVPNDNSFENPPDKFSVLSLDSANNKISFIPIPLDTDVDIPGVGTKKLGDTYSWGDNTDLLLKAIESKFDAHITKVIEINTESLSEITDIFNDMGVEMTEDKLLEYLNETTVSKSMADDIKSIPIFKYPKLVKCMKPYIKTNMNTTSLIKYGIMTYRIVSHNNL</sequence>
<evidence type="ECO:0000259" key="2">
    <source>
        <dbReference type="Pfam" id="PF03816"/>
    </source>
</evidence>
<evidence type="ECO:0000313" key="4">
    <source>
        <dbReference type="Proteomes" id="UP001196301"/>
    </source>
</evidence>
<feature type="region of interest" description="Disordered" evidence="1">
    <location>
        <begin position="29"/>
        <end position="90"/>
    </location>
</feature>
<reference evidence="3 4" key="1">
    <citation type="submission" date="2021-06" db="EMBL/GenBank/DDBJ databases">
        <authorList>
            <person name="Sun Q."/>
            <person name="Li D."/>
        </authorList>
    </citation>
    <scope>NUCLEOTIDE SEQUENCE [LARGE SCALE GENOMIC DNA]</scope>
    <source>
        <strain evidence="3 4">N19</strain>
    </source>
</reference>
<organism evidence="3 4">
    <name type="scientific">Intestinibacter bartlettii</name>
    <dbReference type="NCBI Taxonomy" id="261299"/>
    <lineage>
        <taxon>Bacteria</taxon>
        <taxon>Bacillati</taxon>
        <taxon>Bacillota</taxon>
        <taxon>Clostridia</taxon>
        <taxon>Peptostreptococcales</taxon>
        <taxon>Peptostreptococcaceae</taxon>
        <taxon>Intestinibacter</taxon>
    </lineage>
</organism>
<evidence type="ECO:0000256" key="1">
    <source>
        <dbReference type="SAM" id="MobiDB-lite"/>
    </source>
</evidence>
<feature type="domain" description="Cell envelope-related transcriptional attenuator" evidence="2">
    <location>
        <begin position="124"/>
        <end position="214"/>
    </location>
</feature>
<dbReference type="InterPro" id="IPR004474">
    <property type="entry name" value="LytR_CpsA_psr"/>
</dbReference>
<dbReference type="Proteomes" id="UP001196301">
    <property type="component" value="Unassembled WGS sequence"/>
</dbReference>
<dbReference type="EMBL" id="JAHLOQ010000050">
    <property type="protein sequence ID" value="MBU5337350.1"/>
    <property type="molecule type" value="Genomic_DNA"/>
</dbReference>
<feature type="compositionally biased region" description="Polar residues" evidence="1">
    <location>
        <begin position="62"/>
        <end position="73"/>
    </location>
</feature>
<evidence type="ECO:0000313" key="3">
    <source>
        <dbReference type="EMBL" id="MBU5337350.1"/>
    </source>
</evidence>
<dbReference type="Pfam" id="PF03816">
    <property type="entry name" value="LytR_cpsA_psr"/>
    <property type="match status" value="1"/>
</dbReference>
<gene>
    <name evidence="3" type="ORF">KQI20_12940</name>
</gene>
<accession>A0ABS6DZS5</accession>
<protein>
    <submittedName>
        <fullName evidence="3">LCP family protein</fullName>
    </submittedName>
</protein>
<feature type="compositionally biased region" description="Polar residues" evidence="1">
    <location>
        <begin position="29"/>
        <end position="51"/>
    </location>
</feature>
<proteinExistence type="predicted"/>
<dbReference type="RefSeq" id="WP_216571967.1">
    <property type="nucleotide sequence ID" value="NZ_JAHLOQ010000050.1"/>
</dbReference>
<name>A0ABS6DZS5_9FIRM</name>
<comment type="caution">
    <text evidence="3">The sequence shown here is derived from an EMBL/GenBank/DDBJ whole genome shotgun (WGS) entry which is preliminary data.</text>
</comment>